<accession>A0A8J2ZQ19</accession>
<evidence type="ECO:0000259" key="10">
    <source>
        <dbReference type="Pfam" id="PF02602"/>
    </source>
</evidence>
<dbReference type="Gene3D" id="3.40.50.10090">
    <property type="match status" value="2"/>
</dbReference>
<reference evidence="11" key="1">
    <citation type="journal article" date="2014" name="Int. J. Syst. Evol. Microbiol.">
        <title>Complete genome sequence of Corynebacterium casei LMG S-19264T (=DSM 44701T), isolated from a smear-ripened cheese.</title>
        <authorList>
            <consortium name="US DOE Joint Genome Institute (JGI-PGF)"/>
            <person name="Walter F."/>
            <person name="Albersmeier A."/>
            <person name="Kalinowski J."/>
            <person name="Ruckert C."/>
        </authorList>
    </citation>
    <scope>NUCLEOTIDE SEQUENCE</scope>
    <source>
        <strain evidence="11">CGMCC 1.12360</strain>
    </source>
</reference>
<dbReference type="EMBL" id="BMEV01000002">
    <property type="protein sequence ID" value="GGH68708.1"/>
    <property type="molecule type" value="Genomic_DNA"/>
</dbReference>
<evidence type="ECO:0000256" key="7">
    <source>
        <dbReference type="ARBA" id="ARBA00040167"/>
    </source>
</evidence>
<dbReference type="CDD" id="cd06578">
    <property type="entry name" value="HemD"/>
    <property type="match status" value="1"/>
</dbReference>
<protein>
    <recommendedName>
        <fullName evidence="7 9">Uroporphyrinogen-III synthase</fullName>
        <ecNumber evidence="3 9">4.2.1.75</ecNumber>
    </recommendedName>
</protein>
<dbReference type="Proteomes" id="UP000602050">
    <property type="component" value="Unassembled WGS sequence"/>
</dbReference>
<evidence type="ECO:0000256" key="1">
    <source>
        <dbReference type="ARBA" id="ARBA00004772"/>
    </source>
</evidence>
<dbReference type="Pfam" id="PF02602">
    <property type="entry name" value="HEM4"/>
    <property type="match status" value="1"/>
</dbReference>
<dbReference type="SUPFAM" id="SSF69618">
    <property type="entry name" value="HemD-like"/>
    <property type="match status" value="1"/>
</dbReference>
<dbReference type="PANTHER" id="PTHR38042">
    <property type="entry name" value="UROPORPHYRINOGEN-III SYNTHASE, CHLOROPLASTIC"/>
    <property type="match status" value="1"/>
</dbReference>
<evidence type="ECO:0000256" key="4">
    <source>
        <dbReference type="ARBA" id="ARBA00023239"/>
    </source>
</evidence>
<gene>
    <name evidence="11" type="primary">hemD</name>
    <name evidence="11" type="ORF">GCM10010978_01960</name>
</gene>
<comment type="pathway">
    <text evidence="1 9">Porphyrin-containing compound metabolism; protoporphyrin-IX biosynthesis; coproporphyrinogen-III from 5-aminolevulinate: step 3/4.</text>
</comment>
<evidence type="ECO:0000256" key="8">
    <source>
        <dbReference type="ARBA" id="ARBA00048617"/>
    </source>
</evidence>
<dbReference type="UniPathway" id="UPA00251">
    <property type="reaction ID" value="UER00320"/>
</dbReference>
<dbReference type="GO" id="GO:0004852">
    <property type="term" value="F:uroporphyrinogen-III synthase activity"/>
    <property type="evidence" value="ECO:0007669"/>
    <property type="project" value="UniProtKB-UniRule"/>
</dbReference>
<evidence type="ECO:0000313" key="11">
    <source>
        <dbReference type="EMBL" id="GGH68708.1"/>
    </source>
</evidence>
<comment type="catalytic activity">
    <reaction evidence="8 9">
        <text>hydroxymethylbilane = uroporphyrinogen III + H2O</text>
        <dbReference type="Rhea" id="RHEA:18965"/>
        <dbReference type="ChEBI" id="CHEBI:15377"/>
        <dbReference type="ChEBI" id="CHEBI:57308"/>
        <dbReference type="ChEBI" id="CHEBI:57845"/>
        <dbReference type="EC" id="4.2.1.75"/>
    </reaction>
</comment>
<comment type="similarity">
    <text evidence="2 9">Belongs to the uroporphyrinogen-III synthase family.</text>
</comment>
<organism evidence="11 12">
    <name type="scientific">Compostibacillus humi</name>
    <dbReference type="NCBI Taxonomy" id="1245525"/>
    <lineage>
        <taxon>Bacteria</taxon>
        <taxon>Bacillati</taxon>
        <taxon>Bacillota</taxon>
        <taxon>Bacilli</taxon>
        <taxon>Bacillales</taxon>
        <taxon>Bacillaceae</taxon>
        <taxon>Compostibacillus</taxon>
    </lineage>
</organism>
<evidence type="ECO:0000256" key="2">
    <source>
        <dbReference type="ARBA" id="ARBA00008133"/>
    </source>
</evidence>
<evidence type="ECO:0000256" key="3">
    <source>
        <dbReference type="ARBA" id="ARBA00013109"/>
    </source>
</evidence>
<evidence type="ECO:0000256" key="6">
    <source>
        <dbReference type="ARBA" id="ARBA00037589"/>
    </source>
</evidence>
<dbReference type="EC" id="4.2.1.75" evidence="3 9"/>
<dbReference type="GO" id="GO:0006782">
    <property type="term" value="P:protoporphyrinogen IX biosynthetic process"/>
    <property type="evidence" value="ECO:0007669"/>
    <property type="project" value="UniProtKB-UniRule"/>
</dbReference>
<keyword evidence="5 9" id="KW-0627">Porphyrin biosynthesis</keyword>
<dbReference type="PANTHER" id="PTHR38042:SF1">
    <property type="entry name" value="UROPORPHYRINOGEN-III SYNTHASE, CHLOROPLASTIC"/>
    <property type="match status" value="1"/>
</dbReference>
<keyword evidence="4 9" id="KW-0456">Lyase</keyword>
<dbReference type="InterPro" id="IPR039793">
    <property type="entry name" value="UROS/Hem4"/>
</dbReference>
<comment type="caution">
    <text evidence="11">The sequence shown here is derived from an EMBL/GenBank/DDBJ whole genome shotgun (WGS) entry which is preliminary data.</text>
</comment>
<evidence type="ECO:0000313" key="12">
    <source>
        <dbReference type="Proteomes" id="UP000602050"/>
    </source>
</evidence>
<sequence>MSLPLQGKKIIITREQNKASVFAEKIRANGGIPIIIPLLKISCKDEARNRNILSQLDRFRWVFFTSANGAHCFFQMLHRYQVPMEIMQEKKIAAVGVKTGESLESYGITADFIPTIYNAETMAEEFLENDVSGPILLVRGNLSRDVLPRVFSQQGMDFDWVEVYETIPMVENEEKLRNILQEPYDFITFTSPSAADAFYQFAGIAVEKPCVSIGTTTEKRLAQLGFPNIITAKEFTIDGMIECMKQFLEKE</sequence>
<evidence type="ECO:0000256" key="5">
    <source>
        <dbReference type="ARBA" id="ARBA00023244"/>
    </source>
</evidence>
<dbReference type="InterPro" id="IPR036108">
    <property type="entry name" value="4pyrrol_syn_uPrphyn_synt_sf"/>
</dbReference>
<reference evidence="11" key="2">
    <citation type="submission" date="2020-09" db="EMBL/GenBank/DDBJ databases">
        <authorList>
            <person name="Sun Q."/>
            <person name="Zhou Y."/>
        </authorList>
    </citation>
    <scope>NUCLEOTIDE SEQUENCE</scope>
    <source>
        <strain evidence="11">CGMCC 1.12360</strain>
    </source>
</reference>
<comment type="function">
    <text evidence="6 9">Catalyzes cyclization of the linear tetrapyrrole, hydroxymethylbilane, to the macrocyclic uroporphyrinogen III.</text>
</comment>
<proteinExistence type="inferred from homology"/>
<feature type="domain" description="Tetrapyrrole biosynthesis uroporphyrinogen III synthase" evidence="10">
    <location>
        <begin position="21"/>
        <end position="242"/>
    </location>
</feature>
<evidence type="ECO:0000256" key="9">
    <source>
        <dbReference type="RuleBase" id="RU366031"/>
    </source>
</evidence>
<name>A0A8J2ZQ19_9BACI</name>
<dbReference type="RefSeq" id="WP_188390493.1">
    <property type="nucleotide sequence ID" value="NZ_BMEV01000002.1"/>
</dbReference>
<dbReference type="GO" id="GO:0006780">
    <property type="term" value="P:uroporphyrinogen III biosynthetic process"/>
    <property type="evidence" value="ECO:0007669"/>
    <property type="project" value="UniProtKB-UniRule"/>
</dbReference>
<dbReference type="AlphaFoldDB" id="A0A8J2ZQ19"/>
<keyword evidence="12" id="KW-1185">Reference proteome</keyword>
<dbReference type="InterPro" id="IPR003754">
    <property type="entry name" value="4pyrrol_synth_uPrphyn_synth"/>
</dbReference>